<proteinExistence type="predicted"/>
<dbReference type="AlphaFoldDB" id="A0A087UN58"/>
<evidence type="ECO:0000313" key="1">
    <source>
        <dbReference type="EMBL" id="KFM78797.1"/>
    </source>
</evidence>
<evidence type="ECO:0000313" key="2">
    <source>
        <dbReference type="Proteomes" id="UP000054359"/>
    </source>
</evidence>
<sequence length="86" mass="10147">MRCVPKLMRLTWDGFPLYHDAKHKWGYLVPNLKTSDITDDGNFPLKNFLRVIYHNAETSSEPQNEPRIDLFWSKVKEPAENKKEEA</sequence>
<protein>
    <submittedName>
        <fullName evidence="1">DNA polymerase subunit gamma-1</fullName>
    </submittedName>
</protein>
<feature type="non-terminal residue" evidence="1">
    <location>
        <position position="86"/>
    </location>
</feature>
<dbReference type="EMBL" id="KK120670">
    <property type="protein sequence ID" value="KFM78797.1"/>
    <property type="molecule type" value="Genomic_DNA"/>
</dbReference>
<dbReference type="Proteomes" id="UP000054359">
    <property type="component" value="Unassembled WGS sequence"/>
</dbReference>
<reference evidence="1 2" key="1">
    <citation type="submission" date="2013-11" db="EMBL/GenBank/DDBJ databases">
        <title>Genome sequencing of Stegodyphus mimosarum.</title>
        <authorList>
            <person name="Bechsgaard J."/>
        </authorList>
    </citation>
    <scope>NUCLEOTIDE SEQUENCE [LARGE SCALE GENOMIC DNA]</scope>
</reference>
<dbReference type="STRING" id="407821.A0A087UN58"/>
<dbReference type="OrthoDB" id="5588663at2759"/>
<name>A0A087UN58_STEMI</name>
<organism evidence="1 2">
    <name type="scientific">Stegodyphus mimosarum</name>
    <name type="common">African social velvet spider</name>
    <dbReference type="NCBI Taxonomy" id="407821"/>
    <lineage>
        <taxon>Eukaryota</taxon>
        <taxon>Metazoa</taxon>
        <taxon>Ecdysozoa</taxon>
        <taxon>Arthropoda</taxon>
        <taxon>Chelicerata</taxon>
        <taxon>Arachnida</taxon>
        <taxon>Araneae</taxon>
        <taxon>Araneomorphae</taxon>
        <taxon>Entelegynae</taxon>
        <taxon>Eresoidea</taxon>
        <taxon>Eresidae</taxon>
        <taxon>Stegodyphus</taxon>
    </lineage>
</organism>
<gene>
    <name evidence="1" type="ORF">X975_15084</name>
</gene>
<accession>A0A087UN58</accession>
<keyword evidence="2" id="KW-1185">Reference proteome</keyword>